<dbReference type="EMBL" id="VORX01000003">
    <property type="protein sequence ID" value="TXE08567.1"/>
    <property type="molecule type" value="Genomic_DNA"/>
</dbReference>
<accession>A0A5C7AJQ1</accession>
<dbReference type="SUPFAM" id="SSF52141">
    <property type="entry name" value="Uracil-DNA glycosylase-like"/>
    <property type="match status" value="1"/>
</dbReference>
<gene>
    <name evidence="2" type="ORF">ES711_08680</name>
</gene>
<organism evidence="2 3">
    <name type="scientific">Gelidibacter salicanalis</name>
    <dbReference type="NCBI Taxonomy" id="291193"/>
    <lineage>
        <taxon>Bacteria</taxon>
        <taxon>Pseudomonadati</taxon>
        <taxon>Bacteroidota</taxon>
        <taxon>Flavobacteriia</taxon>
        <taxon>Flavobacteriales</taxon>
        <taxon>Flavobacteriaceae</taxon>
        <taxon>Gelidibacter</taxon>
    </lineage>
</organism>
<dbReference type="InterPro" id="IPR036895">
    <property type="entry name" value="Uracil-DNA_glycosylase-like_sf"/>
</dbReference>
<dbReference type="RefSeq" id="WP_146892643.1">
    <property type="nucleotide sequence ID" value="NZ_VORX01000003.1"/>
</dbReference>
<name>A0A5C7AJQ1_9FLAO</name>
<dbReference type="InterPro" id="IPR005122">
    <property type="entry name" value="Uracil-DNA_glycosylase-like"/>
</dbReference>
<evidence type="ECO:0000313" key="3">
    <source>
        <dbReference type="Proteomes" id="UP000321734"/>
    </source>
</evidence>
<proteinExistence type="predicted"/>
<keyword evidence="3" id="KW-1185">Reference proteome</keyword>
<evidence type="ECO:0000313" key="2">
    <source>
        <dbReference type="EMBL" id="TXE08567.1"/>
    </source>
</evidence>
<dbReference type="OrthoDB" id="1496183at2"/>
<feature type="domain" description="Uracil-DNA glycosylase-like" evidence="1">
    <location>
        <begin position="78"/>
        <end position="241"/>
    </location>
</feature>
<sequence length="274" mass="31828">MTDNEIENFVKQTIRENVIDIPKNDLNDIYKKWQNNEKASNSVFDRSLMQSLQCVPHNSYLLGVDFPFWFGDLKANIKRIMIVGVDPLRNKTDFKKANIHQNVLISTPYALHSETARNGITKAYWAFVESLSANHFVYLTDIYKSFFYVDNPKMTRSYNYYPKQQGSVENQRSILIKEIDFLKPDVIITFGSIAFLKLTSKKYVKLGNGIDYNKTYLEEFNEIPVLPFMHLSGSTRDKNLEDFLKVHKVEKKKEGRVGYGSAYAEIIENSFINN</sequence>
<comment type="caution">
    <text evidence="2">The sequence shown here is derived from an EMBL/GenBank/DDBJ whole genome shotgun (WGS) entry which is preliminary data.</text>
</comment>
<dbReference type="Pfam" id="PF03167">
    <property type="entry name" value="UDG"/>
    <property type="match status" value="1"/>
</dbReference>
<reference evidence="2 3" key="1">
    <citation type="submission" date="2019-08" db="EMBL/GenBank/DDBJ databases">
        <title>Genome sequence of Gelidibacter salicanalis IC162T.</title>
        <authorList>
            <person name="Bowman J.P."/>
        </authorList>
    </citation>
    <scope>NUCLEOTIDE SEQUENCE [LARGE SCALE GENOMIC DNA]</scope>
    <source>
        <strain evidence="2 3">IC162</strain>
    </source>
</reference>
<evidence type="ECO:0000259" key="1">
    <source>
        <dbReference type="Pfam" id="PF03167"/>
    </source>
</evidence>
<dbReference type="Proteomes" id="UP000321734">
    <property type="component" value="Unassembled WGS sequence"/>
</dbReference>
<dbReference type="Gene3D" id="3.40.470.10">
    <property type="entry name" value="Uracil-DNA glycosylase-like domain"/>
    <property type="match status" value="1"/>
</dbReference>
<protein>
    <recommendedName>
        <fullName evidence="1">Uracil-DNA glycosylase-like domain-containing protein</fullName>
    </recommendedName>
</protein>
<dbReference type="AlphaFoldDB" id="A0A5C7AJQ1"/>